<protein>
    <submittedName>
        <fullName evidence="3">Aminotransferase class V-fold PLP-dependent enzyme</fullName>
    </submittedName>
</protein>
<comment type="caution">
    <text evidence="3">The sequence shown here is derived from an EMBL/GenBank/DDBJ whole genome shotgun (WGS) entry which is preliminary data.</text>
</comment>
<dbReference type="Gene3D" id="3.90.1150.10">
    <property type="entry name" value="Aspartate Aminotransferase, domain 1"/>
    <property type="match status" value="1"/>
</dbReference>
<sequence>MKLDIPFVRQQFPAFDDAHRVAGHAFDAAAGSFPCRQSIDALTDFYANCKVQPGNPYPVSEIGQARMQASKRQWAAALNVAEHELGFGPSTTQNIYVLANAFREWLQPGDEVIVTNQDHESNTGAMRRAVVAAGAHIVEWQVEPDTGLLNTENLPALFNARTRLICVPHSSNITGTRNDIPLIVKLAKAHGAFSLVDGVSYVPHDIPDVGALGADIYLFSLYKVFSVHQGVMVIREGLLAQLPKQGHFFKETLDVAERMVPAGPDHAQVGAAGAVLDYIQALAAHHNMSSDIGQACRDVSGLWHAHENAIIKPLFDYLTTRQNIRLLGARTVDADRCPLLALDVKDVDPEVLAQQLCTANILCSAGHFYAPRILAAVGIEPDKGVLRLSMAHYNDAADISALIAALDQLT</sequence>
<dbReference type="SUPFAM" id="SSF53383">
    <property type="entry name" value="PLP-dependent transferases"/>
    <property type="match status" value="1"/>
</dbReference>
<dbReference type="PANTHER" id="PTHR43586:SF21">
    <property type="entry name" value="PYRIDOXAL PHOSPHATE (PLP)-DEPENDENT ASPARTATE AMINOTRANSFERASE SUPERFAMILY"/>
    <property type="match status" value="1"/>
</dbReference>
<reference evidence="3" key="1">
    <citation type="submission" date="2020-05" db="EMBL/GenBank/DDBJ databases">
        <title>Sulfur intermediates as new biogeochemical hubs in an aquatic model microbial ecosystem.</title>
        <authorList>
            <person name="Vigneron A."/>
        </authorList>
    </citation>
    <scope>NUCLEOTIDE SEQUENCE</scope>
    <source>
        <strain evidence="3">Bin.250</strain>
    </source>
</reference>
<dbReference type="Gene3D" id="3.40.640.10">
    <property type="entry name" value="Type I PLP-dependent aspartate aminotransferase-like (Major domain)"/>
    <property type="match status" value="1"/>
</dbReference>
<accession>A0A972VVF6</accession>
<dbReference type="InterPro" id="IPR015422">
    <property type="entry name" value="PyrdxlP-dep_Trfase_small"/>
</dbReference>
<evidence type="ECO:0000313" key="3">
    <source>
        <dbReference type="EMBL" id="NQV64296.1"/>
    </source>
</evidence>
<dbReference type="PANTHER" id="PTHR43586">
    <property type="entry name" value="CYSTEINE DESULFURASE"/>
    <property type="match status" value="1"/>
</dbReference>
<dbReference type="InterPro" id="IPR015424">
    <property type="entry name" value="PyrdxlP-dep_Trfase"/>
</dbReference>
<feature type="domain" description="Aminotransferase class V" evidence="2">
    <location>
        <begin position="26"/>
        <end position="402"/>
    </location>
</feature>
<proteinExistence type="predicted"/>
<gene>
    <name evidence="3" type="ORF">HQ497_02925</name>
</gene>
<evidence type="ECO:0000313" key="4">
    <source>
        <dbReference type="Proteomes" id="UP000754644"/>
    </source>
</evidence>
<dbReference type="InterPro" id="IPR000192">
    <property type="entry name" value="Aminotrans_V_dom"/>
</dbReference>
<evidence type="ECO:0000259" key="2">
    <source>
        <dbReference type="Pfam" id="PF00266"/>
    </source>
</evidence>
<organism evidence="3 4">
    <name type="scientific">SAR86 cluster bacterium</name>
    <dbReference type="NCBI Taxonomy" id="2030880"/>
    <lineage>
        <taxon>Bacteria</taxon>
        <taxon>Pseudomonadati</taxon>
        <taxon>Pseudomonadota</taxon>
        <taxon>Gammaproteobacteria</taxon>
        <taxon>SAR86 cluster</taxon>
    </lineage>
</organism>
<name>A0A972VVF6_9GAMM</name>
<dbReference type="GO" id="GO:0008483">
    <property type="term" value="F:transaminase activity"/>
    <property type="evidence" value="ECO:0007669"/>
    <property type="project" value="UniProtKB-KW"/>
</dbReference>
<dbReference type="EMBL" id="JABMOJ010000107">
    <property type="protein sequence ID" value="NQV64296.1"/>
    <property type="molecule type" value="Genomic_DNA"/>
</dbReference>
<dbReference type="Pfam" id="PF00266">
    <property type="entry name" value="Aminotran_5"/>
    <property type="match status" value="1"/>
</dbReference>
<dbReference type="Proteomes" id="UP000754644">
    <property type="component" value="Unassembled WGS sequence"/>
</dbReference>
<evidence type="ECO:0000256" key="1">
    <source>
        <dbReference type="ARBA" id="ARBA00022898"/>
    </source>
</evidence>
<keyword evidence="1" id="KW-0663">Pyridoxal phosphate</keyword>
<keyword evidence="3" id="KW-0032">Aminotransferase</keyword>
<dbReference type="InterPro" id="IPR015421">
    <property type="entry name" value="PyrdxlP-dep_Trfase_major"/>
</dbReference>
<dbReference type="AlphaFoldDB" id="A0A972VVF6"/>
<keyword evidence="3" id="KW-0808">Transferase</keyword>